<feature type="compositionally biased region" description="Basic residues" evidence="7">
    <location>
        <begin position="602"/>
        <end position="613"/>
    </location>
</feature>
<feature type="compositionally biased region" description="Low complexity" evidence="7">
    <location>
        <begin position="778"/>
        <end position="794"/>
    </location>
</feature>
<feature type="compositionally biased region" description="Polar residues" evidence="7">
    <location>
        <begin position="811"/>
        <end position="824"/>
    </location>
</feature>
<evidence type="ECO:0000256" key="1">
    <source>
        <dbReference type="ARBA" id="ARBA00004123"/>
    </source>
</evidence>
<sequence>MKLQKTDKMLKVREFNELLSCHICGGYMINPTTVDNCLHTYCRSCIVQHLHRETSCPQCKEVGGFKQINMGNLRSDDVMRALIFKMVPGLYQKERERAIQFNVAQLNSQQRINVEEASNVVSREQETVEENFFAPNEPISLSLEYHPTLLKGCSTSQIPPVRYLQCPACLKIRHLKRFLCSKFDIDPESKRIEVEVIYEDEVLPNDFTLMDVGYCYNWKRHAPMQFTYRILFYGNESQHPAKRINKAEVEVKQSSRVDTVKTTELKQNEHIMLSDEASITNLSAASIVNYNNNQQTLQKAPKDKSKSSKSIKITSNKTYNPRNEEVNAPVKMIFARKSSVESGKKSSPKRNSHEDVTYTVTNDFKSLRSNDMRYSDYAVSSTTSNSNSPKSSPKSEHRSTKLMANAHESSPPQTVQIVGASSATVPKCDIVVSIPQSQMPKSPYSIDDEFENVSLAQLKTASKKSPSISTTTNVESPKGGSTRNVPKLKIELNSLKTRLSISKPKSAGVLSSAEVSEKRERTKQRKHSLDEVAAPLNDRLDIETYAKNIGLQPIEVLTPPESCEKLKYSPNASPLSSASSTTSSSNNAFPLTTTTELTTKTTFHKKRKKKHSKDSKEPKDSKRRRMHAEISSKPEEESLKMKVKLTAPHNHKSHKSESSGTKKSSDEMRKSPPIVRDVKVLATATIPDVPVPPVNDSILALNKTLGEESRSINHLMMEKERTKEVVKVVKADETLLTLPQTNLLPKPYNNIRDSKLPASPPLPPSLFKTTPLNFNTLTVTSTTTGPSKSTNNSSKQLDLTKGKQQVPLMTKPTSVPQYNRQGSLSAPKPHPHFIVPSLPRRSSPGTNSSYTPSSIASASSKQLGMQLKRSASLDESYAIGGRAKQVKLDASQRKALYGSYANKPLTPPSTSVSINKLADTATNVQSSSGTHNNAVTITARPPGGMTQEQMRWQLPPYTQLHLPFNKPAVEIVRINSNQTSTDMHIPALSTPKSGRMMGPPLSMVKGKKSVGHQLGAMASTGGVKSPPISLNAVSLGHGRNNPYRLSPPALVNLQGPPFNASKKVGALATDNTYKKPENLSKTNGTTDKQLQQSRISLRDFRPSSRDHSFDIIDVTEGIGKAEASPAADTTVSATAATPSARESLEAALNKIKQNITSTTTVQDSAAASAAKQQQLPSPTQMSNEDLQNLHLLSESATTREKIAIRSSQSYEKPKMQPSSLVRQQNASVRNIPNPSALAFRNMSTLPAVSSTLTPATTVAASSSAPSTTSSTPTTSPASQSTQKTLPLMPLPLNSAAAPLSPGNSALPATTSASVVSATSTSITVARTVKKPTTIDQVAANLNMRASAAAAEAHQLN</sequence>
<feature type="compositionally biased region" description="Low complexity" evidence="7">
    <location>
        <begin position="569"/>
        <end position="601"/>
    </location>
</feature>
<evidence type="ECO:0000259" key="8">
    <source>
        <dbReference type="PROSITE" id="PS50089"/>
    </source>
</evidence>
<feature type="region of interest" description="Disordered" evidence="7">
    <location>
        <begin position="1205"/>
        <end position="1226"/>
    </location>
</feature>
<feature type="region of interest" description="Disordered" evidence="7">
    <location>
        <begin position="460"/>
        <end position="487"/>
    </location>
</feature>
<dbReference type="InterPro" id="IPR017907">
    <property type="entry name" value="Znf_RING_CS"/>
</dbReference>
<dbReference type="GO" id="GO:1990841">
    <property type="term" value="F:promoter-specific chromatin binding"/>
    <property type="evidence" value="ECO:0007669"/>
    <property type="project" value="TreeGrafter"/>
</dbReference>
<feature type="region of interest" description="Disordered" evidence="7">
    <location>
        <begin position="565"/>
        <end position="673"/>
    </location>
</feature>
<feature type="compositionally biased region" description="Low complexity" evidence="7">
    <location>
        <begin position="308"/>
        <end position="318"/>
    </location>
</feature>
<dbReference type="Pfam" id="PF13923">
    <property type="entry name" value="zf-C3HC4_2"/>
    <property type="match status" value="1"/>
</dbReference>
<feature type="compositionally biased region" description="Low complexity" evidence="7">
    <location>
        <begin position="1259"/>
        <end position="1282"/>
    </location>
</feature>
<accession>A0A0K8TYV9</accession>
<dbReference type="PANTHER" id="PTHR10825:SF29">
    <property type="entry name" value="POLYCOMB GROUP RING FINGER PROTEIN 1"/>
    <property type="match status" value="1"/>
</dbReference>
<evidence type="ECO:0000256" key="6">
    <source>
        <dbReference type="PROSITE-ProRule" id="PRU00175"/>
    </source>
</evidence>
<protein>
    <submittedName>
        <fullName evidence="9">Protein suppressor 2 of zeste</fullName>
    </submittedName>
</protein>
<comment type="subcellular location">
    <subcellularLocation>
        <location evidence="1">Nucleus</location>
    </subcellularLocation>
</comment>
<name>A0A0K8TYV9_BACLA</name>
<keyword evidence="3 6" id="KW-0863">Zinc-finger</keyword>
<feature type="compositionally biased region" description="Basic and acidic residues" evidence="7">
    <location>
        <begin position="627"/>
        <end position="640"/>
    </location>
</feature>
<dbReference type="InterPro" id="IPR001841">
    <property type="entry name" value="Znf_RING"/>
</dbReference>
<evidence type="ECO:0000313" key="9">
    <source>
        <dbReference type="EMBL" id="JAI19463.1"/>
    </source>
</evidence>
<dbReference type="OrthoDB" id="1305878at2759"/>
<dbReference type="EMBL" id="GDHF01032851">
    <property type="protein sequence ID" value="JAI19463.1"/>
    <property type="molecule type" value="Transcribed_RNA"/>
</dbReference>
<dbReference type="InterPro" id="IPR032443">
    <property type="entry name" value="RAWUL"/>
</dbReference>
<evidence type="ECO:0000256" key="2">
    <source>
        <dbReference type="ARBA" id="ARBA00022723"/>
    </source>
</evidence>
<evidence type="ECO:0000256" key="4">
    <source>
        <dbReference type="ARBA" id="ARBA00022833"/>
    </source>
</evidence>
<dbReference type="InterPro" id="IPR013083">
    <property type="entry name" value="Znf_RING/FYVE/PHD"/>
</dbReference>
<feature type="region of interest" description="Disordered" evidence="7">
    <location>
        <begin position="1259"/>
        <end position="1285"/>
    </location>
</feature>
<evidence type="ECO:0000256" key="7">
    <source>
        <dbReference type="SAM" id="MobiDB-lite"/>
    </source>
</evidence>
<gene>
    <name evidence="9" type="primary">Su(z)2_0</name>
    <name evidence="9" type="ORF">c0_g1_i3</name>
</gene>
<feature type="compositionally biased region" description="Low complexity" evidence="7">
    <location>
        <begin position="848"/>
        <end position="860"/>
    </location>
</feature>
<reference evidence="9" key="1">
    <citation type="submission" date="2015-06" db="EMBL/GenBank/DDBJ databases">
        <authorList>
            <person name="Hoefler B.C."/>
            <person name="Straight P.D."/>
        </authorList>
    </citation>
    <scope>NUCLEOTIDE SEQUENCE</scope>
</reference>
<feature type="domain" description="RING-type" evidence="8">
    <location>
        <begin position="21"/>
        <end position="60"/>
    </location>
</feature>
<keyword evidence="5" id="KW-0539">Nucleus</keyword>
<feature type="region of interest" description="Disordered" evidence="7">
    <location>
        <begin position="337"/>
        <end position="357"/>
    </location>
</feature>
<feature type="compositionally biased region" description="Low complexity" evidence="7">
    <location>
        <begin position="1163"/>
        <end position="1177"/>
    </location>
</feature>
<dbReference type="PANTHER" id="PTHR10825">
    <property type="entry name" value="RING FINGER DOMAIN-CONTAINING, POLYCOMB GROUP COMPONENT"/>
    <property type="match status" value="1"/>
</dbReference>
<keyword evidence="4" id="KW-0862">Zinc</keyword>
<dbReference type="PROSITE" id="PS00518">
    <property type="entry name" value="ZF_RING_1"/>
    <property type="match status" value="1"/>
</dbReference>
<feature type="region of interest" description="Disordered" evidence="7">
    <location>
        <begin position="296"/>
        <end position="325"/>
    </location>
</feature>
<dbReference type="Gene3D" id="3.10.20.90">
    <property type="entry name" value="Phosphatidylinositol 3-kinase Catalytic Subunit, Chain A, domain 1"/>
    <property type="match status" value="1"/>
</dbReference>
<feature type="region of interest" description="Disordered" evidence="7">
    <location>
        <begin position="377"/>
        <end position="413"/>
    </location>
</feature>
<organism evidence="9">
    <name type="scientific">Bactrocera latifrons</name>
    <name type="common">Malaysian fruit fly</name>
    <name type="synonym">Chaetodacus latifrons</name>
    <dbReference type="NCBI Taxonomy" id="174628"/>
    <lineage>
        <taxon>Eukaryota</taxon>
        <taxon>Metazoa</taxon>
        <taxon>Ecdysozoa</taxon>
        <taxon>Arthropoda</taxon>
        <taxon>Hexapoda</taxon>
        <taxon>Insecta</taxon>
        <taxon>Pterygota</taxon>
        <taxon>Neoptera</taxon>
        <taxon>Endopterygota</taxon>
        <taxon>Diptera</taxon>
        <taxon>Brachycera</taxon>
        <taxon>Muscomorpha</taxon>
        <taxon>Tephritoidea</taxon>
        <taxon>Tephritidae</taxon>
        <taxon>Bactrocera</taxon>
        <taxon>Bactrocera</taxon>
    </lineage>
</organism>
<dbReference type="FunFam" id="3.30.40.10:FF:000033">
    <property type="entry name" value="Polycomb group RING finger protein 3"/>
    <property type="match status" value="1"/>
</dbReference>
<feature type="region of interest" description="Disordered" evidence="7">
    <location>
        <begin position="506"/>
        <end position="532"/>
    </location>
</feature>
<dbReference type="Pfam" id="PF16207">
    <property type="entry name" value="RAWUL"/>
    <property type="match status" value="1"/>
</dbReference>
<keyword evidence="2" id="KW-0479">Metal-binding</keyword>
<dbReference type="PROSITE" id="PS50089">
    <property type="entry name" value="ZF_RING_2"/>
    <property type="match status" value="1"/>
</dbReference>
<dbReference type="CDD" id="cd17082">
    <property type="entry name" value="RAWUL_PCGF2_like"/>
    <property type="match status" value="1"/>
</dbReference>
<dbReference type="SMART" id="SM00184">
    <property type="entry name" value="RING"/>
    <property type="match status" value="1"/>
</dbReference>
<feature type="region of interest" description="Disordered" evidence="7">
    <location>
        <begin position="778"/>
        <end position="862"/>
    </location>
</feature>
<dbReference type="Gene3D" id="3.30.40.10">
    <property type="entry name" value="Zinc/RING finger domain, C3HC4 (zinc finger)"/>
    <property type="match status" value="1"/>
</dbReference>
<dbReference type="GO" id="GO:0008270">
    <property type="term" value="F:zinc ion binding"/>
    <property type="evidence" value="ECO:0007669"/>
    <property type="project" value="UniProtKB-KW"/>
</dbReference>
<dbReference type="GO" id="GO:0035102">
    <property type="term" value="C:PRC1 complex"/>
    <property type="evidence" value="ECO:0007669"/>
    <property type="project" value="TreeGrafter"/>
</dbReference>
<feature type="compositionally biased region" description="Low complexity" evidence="7">
    <location>
        <begin position="380"/>
        <end position="392"/>
    </location>
</feature>
<proteinExistence type="predicted"/>
<evidence type="ECO:0000256" key="5">
    <source>
        <dbReference type="ARBA" id="ARBA00023242"/>
    </source>
</evidence>
<feature type="compositionally biased region" description="Polar residues" evidence="7">
    <location>
        <begin position="460"/>
        <end position="484"/>
    </location>
</feature>
<evidence type="ECO:0000256" key="3">
    <source>
        <dbReference type="ARBA" id="ARBA00022771"/>
    </source>
</evidence>
<dbReference type="GO" id="GO:0000122">
    <property type="term" value="P:negative regulation of transcription by RNA polymerase II"/>
    <property type="evidence" value="ECO:0007669"/>
    <property type="project" value="TreeGrafter"/>
</dbReference>
<feature type="region of interest" description="Disordered" evidence="7">
    <location>
        <begin position="1163"/>
        <end position="1182"/>
    </location>
</feature>
<dbReference type="SUPFAM" id="SSF57850">
    <property type="entry name" value="RING/U-box"/>
    <property type="match status" value="1"/>
</dbReference>